<reference evidence="7 8" key="1">
    <citation type="journal article" date="2019" name="Nat. Med.">
        <title>A library of human gut bacterial isolates paired with longitudinal multiomics data enables mechanistic microbiome research.</title>
        <authorList>
            <person name="Poyet M."/>
            <person name="Groussin M."/>
            <person name="Gibbons S.M."/>
            <person name="Avila-Pacheco J."/>
            <person name="Jiang X."/>
            <person name="Kearney S.M."/>
            <person name="Perrotta A.R."/>
            <person name="Berdy B."/>
            <person name="Zhao S."/>
            <person name="Lieberman T.D."/>
            <person name="Swanson P.K."/>
            <person name="Smith M."/>
            <person name="Roesemann S."/>
            <person name="Alexander J.E."/>
            <person name="Rich S.A."/>
            <person name="Livny J."/>
            <person name="Vlamakis H."/>
            <person name="Clish C."/>
            <person name="Bullock K."/>
            <person name="Deik A."/>
            <person name="Scott J."/>
            <person name="Pierce K.A."/>
            <person name="Xavier R.J."/>
            <person name="Alm E.J."/>
        </authorList>
    </citation>
    <scope>NUCLEOTIDE SEQUENCE [LARGE SCALE GENOMIC DNA]</scope>
    <source>
        <strain evidence="7 8">BIOML-A2</strain>
    </source>
</reference>
<evidence type="ECO:0000256" key="4">
    <source>
        <dbReference type="ARBA" id="ARBA00023163"/>
    </source>
</evidence>
<dbReference type="InterPro" id="IPR036388">
    <property type="entry name" value="WH-like_DNA-bd_sf"/>
</dbReference>
<dbReference type="CDD" id="cd06171">
    <property type="entry name" value="Sigma70_r4"/>
    <property type="match status" value="1"/>
</dbReference>
<evidence type="ECO:0000259" key="5">
    <source>
        <dbReference type="Pfam" id="PF04542"/>
    </source>
</evidence>
<dbReference type="Pfam" id="PF04542">
    <property type="entry name" value="Sigma70_r2"/>
    <property type="match status" value="1"/>
</dbReference>
<keyword evidence="4" id="KW-0804">Transcription</keyword>
<proteinExistence type="inferred from homology"/>
<name>A0A5B3G4U5_9BACT</name>
<evidence type="ECO:0000313" key="7">
    <source>
        <dbReference type="EMBL" id="KAA2368430.1"/>
    </source>
</evidence>
<dbReference type="InterPro" id="IPR014284">
    <property type="entry name" value="RNA_pol_sigma-70_dom"/>
</dbReference>
<dbReference type="InterPro" id="IPR039425">
    <property type="entry name" value="RNA_pol_sigma-70-like"/>
</dbReference>
<dbReference type="NCBIfam" id="TIGR02937">
    <property type="entry name" value="sigma70-ECF"/>
    <property type="match status" value="1"/>
</dbReference>
<evidence type="ECO:0000256" key="3">
    <source>
        <dbReference type="ARBA" id="ARBA00023082"/>
    </source>
</evidence>
<keyword evidence="3" id="KW-0731">Sigma factor</keyword>
<evidence type="ECO:0000256" key="1">
    <source>
        <dbReference type="ARBA" id="ARBA00010641"/>
    </source>
</evidence>
<dbReference type="GO" id="GO:0016987">
    <property type="term" value="F:sigma factor activity"/>
    <property type="evidence" value="ECO:0007669"/>
    <property type="project" value="UniProtKB-KW"/>
</dbReference>
<dbReference type="RefSeq" id="WP_015546552.1">
    <property type="nucleotide sequence ID" value="NZ_CAUDAW010000043.1"/>
</dbReference>
<protein>
    <submittedName>
        <fullName evidence="7">Sigma-70 family RNA polymerase sigma factor</fullName>
    </submittedName>
</protein>
<evidence type="ECO:0000313" key="8">
    <source>
        <dbReference type="Proteomes" id="UP000323567"/>
    </source>
</evidence>
<comment type="caution">
    <text evidence="7">The sequence shown here is derived from an EMBL/GenBank/DDBJ whole genome shotgun (WGS) entry which is preliminary data.</text>
</comment>
<feature type="domain" description="RNA polymerase sigma-70 region 2" evidence="5">
    <location>
        <begin position="26"/>
        <end position="91"/>
    </location>
</feature>
<dbReference type="GO" id="GO:0006352">
    <property type="term" value="P:DNA-templated transcription initiation"/>
    <property type="evidence" value="ECO:0007669"/>
    <property type="project" value="InterPro"/>
</dbReference>
<dbReference type="Gene3D" id="1.10.1740.10">
    <property type="match status" value="1"/>
</dbReference>
<dbReference type="SUPFAM" id="SSF88659">
    <property type="entry name" value="Sigma3 and sigma4 domains of RNA polymerase sigma factors"/>
    <property type="match status" value="1"/>
</dbReference>
<dbReference type="EMBL" id="VVXK01000014">
    <property type="protein sequence ID" value="KAA2368430.1"/>
    <property type="molecule type" value="Genomic_DNA"/>
</dbReference>
<comment type="similarity">
    <text evidence="1">Belongs to the sigma-70 factor family. ECF subfamily.</text>
</comment>
<evidence type="ECO:0000256" key="2">
    <source>
        <dbReference type="ARBA" id="ARBA00023015"/>
    </source>
</evidence>
<dbReference type="InterPro" id="IPR007627">
    <property type="entry name" value="RNA_pol_sigma70_r2"/>
</dbReference>
<accession>A0A5B3G4U5</accession>
<sequence>MFRQRKYDTRRIDRQYAEETDVYVMLYNSYADALYAYGMGFGFDNETVKDVIHDIFLDIMTRQVDLGRIVNIKAYLFRIVHNRLVDLHRSRVDKCDLSDREPGLRVSLTSLDAMIESEHVLRIRQTIESLLNQLSPKQREALLLRFVYEMEYDDIAVILDATPHAVRKFVSKGLGKLRKGRECGKTMKIAT</sequence>
<dbReference type="AlphaFoldDB" id="A0A5B3G4U5"/>
<dbReference type="GO" id="GO:0003677">
    <property type="term" value="F:DNA binding"/>
    <property type="evidence" value="ECO:0007669"/>
    <property type="project" value="InterPro"/>
</dbReference>
<evidence type="ECO:0000259" key="6">
    <source>
        <dbReference type="Pfam" id="PF08281"/>
    </source>
</evidence>
<feature type="domain" description="RNA polymerase sigma factor 70 region 4 type 2" evidence="6">
    <location>
        <begin position="125"/>
        <end position="177"/>
    </location>
</feature>
<dbReference type="InterPro" id="IPR013324">
    <property type="entry name" value="RNA_pol_sigma_r3/r4-like"/>
</dbReference>
<dbReference type="PANTHER" id="PTHR43133">
    <property type="entry name" value="RNA POLYMERASE ECF-TYPE SIGMA FACTO"/>
    <property type="match status" value="1"/>
</dbReference>
<dbReference type="Proteomes" id="UP000323567">
    <property type="component" value="Unassembled WGS sequence"/>
</dbReference>
<keyword evidence="2" id="KW-0805">Transcription regulation</keyword>
<dbReference type="InterPro" id="IPR013249">
    <property type="entry name" value="RNA_pol_sigma70_r4_t2"/>
</dbReference>
<dbReference type="Gene3D" id="1.10.10.10">
    <property type="entry name" value="Winged helix-like DNA-binding domain superfamily/Winged helix DNA-binding domain"/>
    <property type="match status" value="1"/>
</dbReference>
<gene>
    <name evidence="7" type="ORF">F2Y13_10170</name>
</gene>
<dbReference type="PANTHER" id="PTHR43133:SF46">
    <property type="entry name" value="RNA POLYMERASE SIGMA-70 FACTOR ECF SUBFAMILY"/>
    <property type="match status" value="1"/>
</dbReference>
<dbReference type="Pfam" id="PF08281">
    <property type="entry name" value="Sigma70_r4_2"/>
    <property type="match status" value="1"/>
</dbReference>
<organism evidence="7 8">
    <name type="scientific">Alistipes shahii</name>
    <dbReference type="NCBI Taxonomy" id="328814"/>
    <lineage>
        <taxon>Bacteria</taxon>
        <taxon>Pseudomonadati</taxon>
        <taxon>Bacteroidota</taxon>
        <taxon>Bacteroidia</taxon>
        <taxon>Bacteroidales</taxon>
        <taxon>Rikenellaceae</taxon>
        <taxon>Alistipes</taxon>
    </lineage>
</organism>
<dbReference type="SUPFAM" id="SSF88946">
    <property type="entry name" value="Sigma2 domain of RNA polymerase sigma factors"/>
    <property type="match status" value="1"/>
</dbReference>
<dbReference type="InterPro" id="IPR013325">
    <property type="entry name" value="RNA_pol_sigma_r2"/>
</dbReference>